<dbReference type="InterPro" id="IPR036388">
    <property type="entry name" value="WH-like_DNA-bd_sf"/>
</dbReference>
<accession>A0A8J3EHZ9</accession>
<dbReference type="Gene3D" id="1.10.10.10">
    <property type="entry name" value="Winged helix-like DNA-binding domain superfamily/Winged helix DNA-binding domain"/>
    <property type="match status" value="1"/>
</dbReference>
<protein>
    <submittedName>
        <fullName evidence="5">GntR family transcriptional regulator</fullName>
    </submittedName>
</protein>
<dbReference type="Pfam" id="PF00392">
    <property type="entry name" value="GntR"/>
    <property type="match status" value="1"/>
</dbReference>
<dbReference type="RefSeq" id="WP_188791806.1">
    <property type="nucleotide sequence ID" value="NZ_BMJV01000009.1"/>
</dbReference>
<dbReference type="InterPro" id="IPR011711">
    <property type="entry name" value="GntR_C"/>
</dbReference>
<evidence type="ECO:0000259" key="4">
    <source>
        <dbReference type="PROSITE" id="PS50949"/>
    </source>
</evidence>
<reference evidence="5" key="1">
    <citation type="journal article" date="2014" name="Int. J. Syst. Evol. Microbiol.">
        <title>Complete genome sequence of Corynebacterium casei LMG S-19264T (=DSM 44701T), isolated from a smear-ripened cheese.</title>
        <authorList>
            <consortium name="US DOE Joint Genome Institute (JGI-PGF)"/>
            <person name="Walter F."/>
            <person name="Albersmeier A."/>
            <person name="Kalinowski J."/>
            <person name="Ruckert C."/>
        </authorList>
    </citation>
    <scope>NUCLEOTIDE SEQUENCE</scope>
    <source>
        <strain evidence="5">CGMCC 1.15762</strain>
    </source>
</reference>
<dbReference type="AlphaFoldDB" id="A0A8J3EHZ9"/>
<organism evidence="5 6">
    <name type="scientific">Salipiger pallidus</name>
    <dbReference type="NCBI Taxonomy" id="1775170"/>
    <lineage>
        <taxon>Bacteria</taxon>
        <taxon>Pseudomonadati</taxon>
        <taxon>Pseudomonadota</taxon>
        <taxon>Alphaproteobacteria</taxon>
        <taxon>Rhodobacterales</taxon>
        <taxon>Roseobacteraceae</taxon>
        <taxon>Salipiger</taxon>
    </lineage>
</organism>
<comment type="caution">
    <text evidence="5">The sequence shown here is derived from an EMBL/GenBank/DDBJ whole genome shotgun (WGS) entry which is preliminary data.</text>
</comment>
<dbReference type="Gene3D" id="1.20.120.530">
    <property type="entry name" value="GntR ligand-binding domain-like"/>
    <property type="match status" value="1"/>
</dbReference>
<evidence type="ECO:0000313" key="6">
    <source>
        <dbReference type="Proteomes" id="UP000617145"/>
    </source>
</evidence>
<reference evidence="5" key="2">
    <citation type="submission" date="2020-09" db="EMBL/GenBank/DDBJ databases">
        <authorList>
            <person name="Sun Q."/>
            <person name="Zhou Y."/>
        </authorList>
    </citation>
    <scope>NUCLEOTIDE SEQUENCE</scope>
    <source>
        <strain evidence="5">CGMCC 1.15762</strain>
    </source>
</reference>
<keyword evidence="3" id="KW-0804">Transcription</keyword>
<dbReference type="InterPro" id="IPR036390">
    <property type="entry name" value="WH_DNA-bd_sf"/>
</dbReference>
<evidence type="ECO:0000256" key="1">
    <source>
        <dbReference type="ARBA" id="ARBA00023015"/>
    </source>
</evidence>
<dbReference type="PANTHER" id="PTHR43537">
    <property type="entry name" value="TRANSCRIPTIONAL REGULATOR, GNTR FAMILY"/>
    <property type="match status" value="1"/>
</dbReference>
<dbReference type="InterPro" id="IPR008920">
    <property type="entry name" value="TF_FadR/GntR_C"/>
</dbReference>
<dbReference type="Proteomes" id="UP000617145">
    <property type="component" value="Unassembled WGS sequence"/>
</dbReference>
<evidence type="ECO:0000313" key="5">
    <source>
        <dbReference type="EMBL" id="GGG83891.1"/>
    </source>
</evidence>
<gene>
    <name evidence="5" type="ORF">GCM10011415_37390</name>
</gene>
<dbReference type="CDD" id="cd07377">
    <property type="entry name" value="WHTH_GntR"/>
    <property type="match status" value="1"/>
</dbReference>
<feature type="domain" description="HTH gntR-type" evidence="4">
    <location>
        <begin position="14"/>
        <end position="81"/>
    </location>
</feature>
<keyword evidence="1" id="KW-0805">Transcription regulation</keyword>
<dbReference type="EMBL" id="BMJV01000009">
    <property type="protein sequence ID" value="GGG83891.1"/>
    <property type="molecule type" value="Genomic_DNA"/>
</dbReference>
<dbReference type="PANTHER" id="PTHR43537:SF49">
    <property type="entry name" value="TRANSCRIPTIONAL REGULATORY PROTEIN"/>
    <property type="match status" value="1"/>
</dbReference>
<evidence type="ECO:0000256" key="3">
    <source>
        <dbReference type="ARBA" id="ARBA00023163"/>
    </source>
</evidence>
<dbReference type="SMART" id="SM00895">
    <property type="entry name" value="FCD"/>
    <property type="match status" value="1"/>
</dbReference>
<dbReference type="InterPro" id="IPR000524">
    <property type="entry name" value="Tscrpt_reg_HTH_GntR"/>
</dbReference>
<evidence type="ECO:0000256" key="2">
    <source>
        <dbReference type="ARBA" id="ARBA00023125"/>
    </source>
</evidence>
<dbReference type="PROSITE" id="PS50949">
    <property type="entry name" value="HTH_GNTR"/>
    <property type="match status" value="1"/>
</dbReference>
<keyword evidence="6" id="KW-1185">Reference proteome</keyword>
<proteinExistence type="predicted"/>
<dbReference type="GO" id="GO:0003700">
    <property type="term" value="F:DNA-binding transcription factor activity"/>
    <property type="evidence" value="ECO:0007669"/>
    <property type="project" value="InterPro"/>
</dbReference>
<sequence length="240" mass="27404">MTKSQGTAQKQAKGLGARYVYDELKREILTLDLEPGAPLDETTLSERFAMSRSPIREALIRLGAEGLVVTLSNRSTLVAPVNLAEFPRYVEALDFLQRINTRLAARHRTDADIVAMEKLARAFDQACEGNDFLAMSASNRDFHMAVAEAGKNFYLARSYGHLLDEGRRILHMHFEFIQNSESDELLNSDHVDMIEAIRRQDVAKADQLAHDHTRQFHRRFVNFLAAKYDDDFDFERPFPT</sequence>
<dbReference type="SUPFAM" id="SSF48008">
    <property type="entry name" value="GntR ligand-binding domain-like"/>
    <property type="match status" value="1"/>
</dbReference>
<keyword evidence="2" id="KW-0238">DNA-binding</keyword>
<dbReference type="Pfam" id="PF07729">
    <property type="entry name" value="FCD"/>
    <property type="match status" value="1"/>
</dbReference>
<name>A0A8J3EHZ9_9RHOB</name>
<dbReference type="SUPFAM" id="SSF46785">
    <property type="entry name" value="Winged helix' DNA-binding domain"/>
    <property type="match status" value="1"/>
</dbReference>
<dbReference type="SMART" id="SM00345">
    <property type="entry name" value="HTH_GNTR"/>
    <property type="match status" value="1"/>
</dbReference>
<dbReference type="GO" id="GO:0003677">
    <property type="term" value="F:DNA binding"/>
    <property type="evidence" value="ECO:0007669"/>
    <property type="project" value="UniProtKB-KW"/>
</dbReference>